<dbReference type="RefSeq" id="WP_301208841.1">
    <property type="nucleotide sequence ID" value="NZ_JAROCF010000001.1"/>
</dbReference>
<sequence length="93" mass="10240">MTDSTHSDPEYIVEFADGPLAGQTDRRFLVDGKVDDRIGVVAAVEGLESTFWYIAGDERTVGQLKHVTYHFDAPDSDPVEADQEDESIFGYGA</sequence>
<evidence type="ECO:0000313" key="1">
    <source>
        <dbReference type="EMBL" id="MDN4615084.1"/>
    </source>
</evidence>
<dbReference type="EMBL" id="JAROCF010000001">
    <property type="protein sequence ID" value="MDN4615084.1"/>
    <property type="molecule type" value="Genomic_DNA"/>
</dbReference>
<reference evidence="1" key="1">
    <citation type="submission" date="2023-06" db="EMBL/GenBank/DDBJ databases">
        <title>MT1 and MT2 Draft Genomes of Novel Species.</title>
        <authorList>
            <person name="Venkateswaran K."/>
        </authorList>
    </citation>
    <scope>NUCLEOTIDE SEQUENCE</scope>
    <source>
        <strain evidence="1">F6_8S_P_1B</strain>
    </source>
</reference>
<comment type="caution">
    <text evidence="1">The sequence shown here is derived from an EMBL/GenBank/DDBJ whole genome shotgun (WGS) entry which is preliminary data.</text>
</comment>
<protein>
    <submittedName>
        <fullName evidence="1">Uncharacterized protein</fullName>
    </submittedName>
</protein>
<dbReference type="Proteomes" id="UP001174208">
    <property type="component" value="Unassembled WGS sequence"/>
</dbReference>
<name>A0ABT8KCA0_9MICO</name>
<keyword evidence="2" id="KW-1185">Reference proteome</keyword>
<evidence type="ECO:0000313" key="2">
    <source>
        <dbReference type="Proteomes" id="UP001174208"/>
    </source>
</evidence>
<gene>
    <name evidence="1" type="ORF">P5G50_11545</name>
</gene>
<accession>A0ABT8KCA0</accession>
<organism evidence="1 2">
    <name type="scientific">Leifsonia williamsii</name>
    <dbReference type="NCBI Taxonomy" id="3035919"/>
    <lineage>
        <taxon>Bacteria</taxon>
        <taxon>Bacillati</taxon>
        <taxon>Actinomycetota</taxon>
        <taxon>Actinomycetes</taxon>
        <taxon>Micrococcales</taxon>
        <taxon>Microbacteriaceae</taxon>
        <taxon>Leifsonia</taxon>
    </lineage>
</organism>
<proteinExistence type="predicted"/>